<dbReference type="AlphaFoldDB" id="A0A7D5Z1K0"/>
<dbReference type="EMBL" id="CP058952">
    <property type="protein sequence ID" value="QLI80781.1"/>
    <property type="molecule type" value="Genomic_DNA"/>
</dbReference>
<proteinExistence type="predicted"/>
<dbReference type="InterPro" id="IPR054075">
    <property type="entry name" value="Gp53-like_C"/>
</dbReference>
<dbReference type="RefSeq" id="WP_180307915.1">
    <property type="nucleotide sequence ID" value="NZ_CP058952.1"/>
</dbReference>
<dbReference type="Gene3D" id="2.60.40.3940">
    <property type="match status" value="1"/>
</dbReference>
<sequence length="180" mass="18371">MDYPKTVPGVGLVAGKFSDGDVAQGVPASLDPAAWANAVTDELLAVIVAGGLVPTEGVNNQLLQAIQAIAPSFSDQTGVLSANGWFQIPIKVSGVKRNLIVNFVQGKSFASSGAVTDVTTLPITFPNVRLATVIGHCNNGAATEAPVVMRSAGTTLSQTTVYCANAVATATGYSYIAIGY</sequence>
<dbReference type="KEGG" id="cfon:HZU75_04140"/>
<protein>
    <recommendedName>
        <fullName evidence="1">Putative tail fiber protein gp53-like C-terminal domain-containing protein</fullName>
    </recommendedName>
</protein>
<reference evidence="2 3" key="1">
    <citation type="journal article" date="2016" name="Int. J. Syst. Evol. Microbiol.">
        <title>Chitinibacter fontanus sp. nov., isolated from a spring.</title>
        <authorList>
            <person name="Sheu S.Y."/>
            <person name="Li Y.S."/>
            <person name="Young C.C."/>
            <person name="Chen W.M."/>
        </authorList>
    </citation>
    <scope>NUCLEOTIDE SEQUENCE [LARGE SCALE GENOMIC DNA]</scope>
    <source>
        <strain evidence="2 3">STM-7</strain>
    </source>
</reference>
<gene>
    <name evidence="2" type="ORF">HZU75_04140</name>
</gene>
<keyword evidence="3" id="KW-1185">Reference proteome</keyword>
<dbReference type="Proteomes" id="UP000510822">
    <property type="component" value="Chromosome"/>
</dbReference>
<name>A0A7D5Z1K0_9NEIS</name>
<dbReference type="Pfam" id="PF21882">
    <property type="entry name" value="Gp53-like_C"/>
    <property type="match status" value="1"/>
</dbReference>
<feature type="domain" description="Putative tail fiber protein gp53-like C-terminal" evidence="1">
    <location>
        <begin position="109"/>
        <end position="180"/>
    </location>
</feature>
<accession>A0A7D5Z1K0</accession>
<organism evidence="2 3">
    <name type="scientific">Chitinibacter fontanus</name>
    <dbReference type="NCBI Taxonomy" id="1737446"/>
    <lineage>
        <taxon>Bacteria</taxon>
        <taxon>Pseudomonadati</taxon>
        <taxon>Pseudomonadota</taxon>
        <taxon>Betaproteobacteria</taxon>
        <taxon>Neisseriales</taxon>
        <taxon>Chitinibacteraceae</taxon>
        <taxon>Chitinibacter</taxon>
    </lineage>
</organism>
<evidence type="ECO:0000313" key="3">
    <source>
        <dbReference type="Proteomes" id="UP000510822"/>
    </source>
</evidence>
<evidence type="ECO:0000313" key="2">
    <source>
        <dbReference type="EMBL" id="QLI80781.1"/>
    </source>
</evidence>
<evidence type="ECO:0000259" key="1">
    <source>
        <dbReference type="Pfam" id="PF21882"/>
    </source>
</evidence>